<dbReference type="InterPro" id="IPR051190">
    <property type="entry name" value="Baculoviral_IAP"/>
</dbReference>
<evidence type="ECO:0000256" key="1">
    <source>
        <dbReference type="ARBA" id="ARBA00022723"/>
    </source>
</evidence>
<evidence type="ECO:0000256" key="2">
    <source>
        <dbReference type="ARBA" id="ARBA00022833"/>
    </source>
</evidence>
<keyword evidence="2" id="KW-0862">Zinc</keyword>
<sequence>MEAGDSGQYFIFDNRLASFEGPRLAAKRRPSTVAGSRATKAQIWPHKSPAPIDLARAGFFFNPQPSNPDNVRCFLCHKDLDGWEDDDDPLQEHLKHSSSCGWAICAAIELELGDVANEDPRLPYLLDARKSTFADRWPHEGKKGWKCTTKQLADAGWKYTPTVESEDNTTCAYCQLALDGWEAGDKPM</sequence>
<dbReference type="SMART" id="SM00238">
    <property type="entry name" value="BIR"/>
    <property type="match status" value="2"/>
</dbReference>
<keyword evidence="4" id="KW-1185">Reference proteome</keyword>
<dbReference type="Gene3D" id="1.10.1170.10">
    <property type="entry name" value="Inhibitor Of Apoptosis Protein (2mihbC-IAP-1), Chain A"/>
    <property type="match status" value="2"/>
</dbReference>
<protein>
    <recommendedName>
        <fullName evidence="5">Protein bir1</fullName>
    </recommendedName>
</protein>
<reference evidence="3 4" key="1">
    <citation type="submission" date="2024-01" db="EMBL/GenBank/DDBJ databases">
        <authorList>
            <person name="Allen C."/>
            <person name="Tagirdzhanova G."/>
        </authorList>
    </citation>
    <scope>NUCLEOTIDE SEQUENCE [LARGE SCALE GENOMIC DNA]</scope>
    <source>
        <strain evidence="3 4">CBS 573.63</strain>
    </source>
</reference>
<evidence type="ECO:0000313" key="4">
    <source>
        <dbReference type="Proteomes" id="UP001642501"/>
    </source>
</evidence>
<dbReference type="PANTHER" id="PTHR46771">
    <property type="entry name" value="DETERIN"/>
    <property type="match status" value="1"/>
</dbReference>
<name>A0ABP0DA37_9PEZI</name>
<dbReference type="Pfam" id="PF00653">
    <property type="entry name" value="BIR"/>
    <property type="match status" value="2"/>
</dbReference>
<dbReference type="PANTHER" id="PTHR46771:SF5">
    <property type="entry name" value="DETERIN"/>
    <property type="match status" value="1"/>
</dbReference>
<organism evidence="3 4">
    <name type="scientific">Sporothrix epigloea</name>
    <dbReference type="NCBI Taxonomy" id="1892477"/>
    <lineage>
        <taxon>Eukaryota</taxon>
        <taxon>Fungi</taxon>
        <taxon>Dikarya</taxon>
        <taxon>Ascomycota</taxon>
        <taxon>Pezizomycotina</taxon>
        <taxon>Sordariomycetes</taxon>
        <taxon>Sordariomycetidae</taxon>
        <taxon>Ophiostomatales</taxon>
        <taxon>Ophiostomataceae</taxon>
        <taxon>Sporothrix</taxon>
    </lineage>
</organism>
<dbReference type="SUPFAM" id="SSF57924">
    <property type="entry name" value="Inhibitor of apoptosis (IAP) repeat"/>
    <property type="match status" value="2"/>
</dbReference>
<dbReference type="Proteomes" id="UP001642501">
    <property type="component" value="Unassembled WGS sequence"/>
</dbReference>
<evidence type="ECO:0000313" key="3">
    <source>
        <dbReference type="EMBL" id="CAK7265088.1"/>
    </source>
</evidence>
<evidence type="ECO:0008006" key="5">
    <source>
        <dbReference type="Google" id="ProtNLM"/>
    </source>
</evidence>
<comment type="caution">
    <text evidence="3">The sequence shown here is derived from an EMBL/GenBank/DDBJ whole genome shotgun (WGS) entry which is preliminary data.</text>
</comment>
<gene>
    <name evidence="3" type="ORF">SEPCBS57363_001409</name>
</gene>
<dbReference type="EMBL" id="CAWUOM010000014">
    <property type="protein sequence ID" value="CAK7265088.1"/>
    <property type="molecule type" value="Genomic_DNA"/>
</dbReference>
<accession>A0ABP0DA37</accession>
<proteinExistence type="predicted"/>
<keyword evidence="1" id="KW-0479">Metal-binding</keyword>
<dbReference type="PROSITE" id="PS50143">
    <property type="entry name" value="BIR_REPEAT_2"/>
    <property type="match status" value="2"/>
</dbReference>
<dbReference type="InterPro" id="IPR001370">
    <property type="entry name" value="BIR_rpt"/>
</dbReference>